<evidence type="ECO:0000256" key="11">
    <source>
        <dbReference type="ARBA" id="ARBA00038905"/>
    </source>
</evidence>
<dbReference type="GO" id="GO:0046872">
    <property type="term" value="F:metal ion binding"/>
    <property type="evidence" value="ECO:0007669"/>
    <property type="project" value="UniProtKB-KW"/>
</dbReference>
<dbReference type="CDD" id="cd03425">
    <property type="entry name" value="NUDIX_MutT_NudA_like"/>
    <property type="match status" value="1"/>
</dbReference>
<evidence type="ECO:0000256" key="4">
    <source>
        <dbReference type="ARBA" id="ARBA00022705"/>
    </source>
</evidence>
<dbReference type="EC" id="3.6.1.55" evidence="11"/>
<keyword evidence="3" id="KW-0515">Mutator protein</keyword>
<dbReference type="Gene3D" id="3.90.79.10">
    <property type="entry name" value="Nucleoside Triphosphate Pyrophosphohydrolase"/>
    <property type="match status" value="1"/>
</dbReference>
<dbReference type="AlphaFoldDB" id="A0A0H5PY77"/>
<dbReference type="InterPro" id="IPR000086">
    <property type="entry name" value="NUDIX_hydrolase_dom"/>
</dbReference>
<dbReference type="InterPro" id="IPR015797">
    <property type="entry name" value="NUDIX_hydrolase-like_dom_sf"/>
</dbReference>
<evidence type="ECO:0000256" key="8">
    <source>
        <dbReference type="ARBA" id="ARBA00022842"/>
    </source>
</evidence>
<dbReference type="InterPro" id="IPR020476">
    <property type="entry name" value="Nudix_hydrolase"/>
</dbReference>
<evidence type="ECO:0000256" key="6">
    <source>
        <dbReference type="ARBA" id="ARBA00022763"/>
    </source>
</evidence>
<dbReference type="GO" id="GO:0006260">
    <property type="term" value="P:DNA replication"/>
    <property type="evidence" value="ECO:0007669"/>
    <property type="project" value="UniProtKB-KW"/>
</dbReference>
<evidence type="ECO:0000256" key="1">
    <source>
        <dbReference type="ARBA" id="ARBA00001946"/>
    </source>
</evidence>
<evidence type="ECO:0000256" key="10">
    <source>
        <dbReference type="ARBA" id="ARBA00035861"/>
    </source>
</evidence>
<dbReference type="PANTHER" id="PTHR47707">
    <property type="entry name" value="8-OXO-DGTP DIPHOSPHATASE"/>
    <property type="match status" value="1"/>
</dbReference>
<dbReference type="PANTHER" id="PTHR47707:SF1">
    <property type="entry name" value="NUDIX HYDROLASE FAMILY PROTEIN"/>
    <property type="match status" value="1"/>
</dbReference>
<evidence type="ECO:0000313" key="13">
    <source>
        <dbReference type="EMBL" id="CRY94681.1"/>
    </source>
</evidence>
<dbReference type="GO" id="GO:0035539">
    <property type="term" value="F:8-oxo-7,8-dihydrodeoxyguanosine triphosphate pyrophosphatase activity"/>
    <property type="evidence" value="ECO:0007669"/>
    <property type="project" value="UniProtKB-EC"/>
</dbReference>
<comment type="similarity">
    <text evidence="2">Belongs to the Nudix hydrolase family.</text>
</comment>
<proteinExistence type="inferred from homology"/>
<evidence type="ECO:0000256" key="3">
    <source>
        <dbReference type="ARBA" id="ARBA00022457"/>
    </source>
</evidence>
<dbReference type="EMBL" id="LN852991">
    <property type="protein sequence ID" value="CRY94681.1"/>
    <property type="molecule type" value="Genomic_DNA"/>
</dbReference>
<reference evidence="13" key="2">
    <citation type="submission" date="2015-07" db="EMBL/GenBank/DDBJ databases">
        <title>Plasmids, circular viruses and viroids from rat gut.</title>
        <authorList>
            <person name="Jorgensen T.J."/>
            <person name="Hansen M.A."/>
            <person name="Xu Z."/>
            <person name="Tabak M.A."/>
            <person name="Sorensen S.J."/>
            <person name="Hansen L.H."/>
        </authorList>
    </citation>
    <scope>NUCLEOTIDE SEQUENCE</scope>
    <source>
        <strain evidence="13">RGRH0321</strain>
    </source>
</reference>
<keyword evidence="7" id="KW-0378">Hydrolase</keyword>
<keyword evidence="8" id="KW-0460">Magnesium</keyword>
<evidence type="ECO:0000256" key="2">
    <source>
        <dbReference type="ARBA" id="ARBA00005582"/>
    </source>
</evidence>
<accession>A0A0H5PY77</accession>
<dbReference type="PROSITE" id="PS00893">
    <property type="entry name" value="NUDIX_BOX"/>
    <property type="match status" value="1"/>
</dbReference>
<feature type="domain" description="Nudix hydrolase" evidence="12">
    <location>
        <begin position="3"/>
        <end position="129"/>
    </location>
</feature>
<dbReference type="InterPro" id="IPR020084">
    <property type="entry name" value="NUDIX_hydrolase_CS"/>
</dbReference>
<dbReference type="GO" id="GO:0008413">
    <property type="term" value="F:8-oxo-7,8-dihydroguanosine triphosphate pyrophosphatase activity"/>
    <property type="evidence" value="ECO:0007669"/>
    <property type="project" value="TreeGrafter"/>
</dbReference>
<keyword evidence="9" id="KW-0234">DNA repair</keyword>
<reference evidence="13" key="1">
    <citation type="submission" date="2015-06" db="EMBL/GenBank/DDBJ databases">
        <authorList>
            <person name="Joergensen T."/>
        </authorList>
    </citation>
    <scope>NUCLEOTIDE SEQUENCE</scope>
    <source>
        <strain evidence="13">RGRH0321</strain>
    </source>
</reference>
<dbReference type="GO" id="GO:0006281">
    <property type="term" value="P:DNA repair"/>
    <property type="evidence" value="ECO:0007669"/>
    <property type="project" value="UniProtKB-KW"/>
</dbReference>
<dbReference type="Pfam" id="PF00293">
    <property type="entry name" value="NUDIX"/>
    <property type="match status" value="1"/>
</dbReference>
<keyword evidence="4" id="KW-0235">DNA replication</keyword>
<dbReference type="SUPFAM" id="SSF55811">
    <property type="entry name" value="Nudix"/>
    <property type="match status" value="1"/>
</dbReference>
<evidence type="ECO:0000256" key="5">
    <source>
        <dbReference type="ARBA" id="ARBA00022723"/>
    </source>
</evidence>
<evidence type="ECO:0000256" key="9">
    <source>
        <dbReference type="ARBA" id="ARBA00023204"/>
    </source>
</evidence>
<comment type="cofactor">
    <cofactor evidence="1">
        <name>Mg(2+)</name>
        <dbReference type="ChEBI" id="CHEBI:18420"/>
    </cofactor>
</comment>
<dbReference type="GO" id="GO:0044716">
    <property type="term" value="F:8-oxo-GDP phosphatase activity"/>
    <property type="evidence" value="ECO:0007669"/>
    <property type="project" value="TreeGrafter"/>
</dbReference>
<comment type="catalytic activity">
    <reaction evidence="10">
        <text>8-oxo-dGTP + H2O = 8-oxo-dGMP + diphosphate + H(+)</text>
        <dbReference type="Rhea" id="RHEA:31575"/>
        <dbReference type="ChEBI" id="CHEBI:15377"/>
        <dbReference type="ChEBI" id="CHEBI:15378"/>
        <dbReference type="ChEBI" id="CHEBI:33019"/>
        <dbReference type="ChEBI" id="CHEBI:63224"/>
        <dbReference type="ChEBI" id="CHEBI:77896"/>
        <dbReference type="EC" id="3.6.1.55"/>
    </reaction>
</comment>
<dbReference type="PROSITE" id="PS51462">
    <property type="entry name" value="NUDIX"/>
    <property type="match status" value="1"/>
</dbReference>
<name>A0A0H5PY77_9ZZZZ</name>
<dbReference type="InterPro" id="IPR047127">
    <property type="entry name" value="MutT-like"/>
</dbReference>
<organism evidence="13">
    <name type="scientific">uncultured prokaryote</name>
    <dbReference type="NCBI Taxonomy" id="198431"/>
    <lineage>
        <taxon>unclassified sequences</taxon>
        <taxon>environmental samples</taxon>
    </lineage>
</organism>
<dbReference type="PRINTS" id="PR00502">
    <property type="entry name" value="NUDIXFAMILY"/>
</dbReference>
<evidence type="ECO:0000256" key="7">
    <source>
        <dbReference type="ARBA" id="ARBA00022801"/>
    </source>
</evidence>
<dbReference type="GO" id="GO:0044715">
    <property type="term" value="F:8-oxo-dGDP phosphatase activity"/>
    <property type="evidence" value="ECO:0007669"/>
    <property type="project" value="TreeGrafter"/>
</dbReference>
<keyword evidence="5" id="KW-0479">Metal-binding</keyword>
<keyword evidence="6" id="KW-0227">DNA damage</keyword>
<evidence type="ECO:0000259" key="12">
    <source>
        <dbReference type="PROSITE" id="PS51462"/>
    </source>
</evidence>
<sequence length="135" mass="15601">MMKTIEVVAAIIHHDGKILATQRGYGDFKDGWEFPGGKMEAKETAEHAIVREIEEELNVEIRAEKLLHTVEYDYPNFHLTMHCFISVITKGTIELIEHEDAKWLKPNELDSVAWLPADVEVVEKLKIYLKEKNEL</sequence>
<protein>
    <recommendedName>
        <fullName evidence="11">8-oxo-dGTP diphosphatase</fullName>
        <ecNumber evidence="11">3.6.1.55</ecNumber>
    </recommendedName>
</protein>